<comment type="subcellular location">
    <subcellularLocation>
        <location evidence="1">Cell outer membrane</location>
    </subcellularLocation>
</comment>
<keyword evidence="5" id="KW-0812">Transmembrane</keyword>
<evidence type="ECO:0000256" key="5">
    <source>
        <dbReference type="ARBA" id="ARBA00022692"/>
    </source>
</evidence>
<dbReference type="EMBL" id="CP077091">
    <property type="protein sequence ID" value="QXI18848.1"/>
    <property type="molecule type" value="Genomic_DNA"/>
</dbReference>
<dbReference type="Pfam" id="PF02321">
    <property type="entry name" value="OEP"/>
    <property type="match status" value="2"/>
</dbReference>
<protein>
    <submittedName>
        <fullName evidence="9">TolC family protein</fullName>
    </submittedName>
</protein>
<dbReference type="GO" id="GO:1990281">
    <property type="term" value="C:efflux pump complex"/>
    <property type="evidence" value="ECO:0007669"/>
    <property type="project" value="TreeGrafter"/>
</dbReference>
<evidence type="ECO:0000256" key="7">
    <source>
        <dbReference type="ARBA" id="ARBA00023237"/>
    </source>
</evidence>
<accession>A0A9E6TIM5</accession>
<evidence type="ECO:0000313" key="10">
    <source>
        <dbReference type="Proteomes" id="UP000631521"/>
    </source>
</evidence>
<keyword evidence="8" id="KW-0175">Coiled coil</keyword>
<dbReference type="InterPro" id="IPR051906">
    <property type="entry name" value="TolC-like"/>
</dbReference>
<evidence type="ECO:0000256" key="2">
    <source>
        <dbReference type="ARBA" id="ARBA00007613"/>
    </source>
</evidence>
<proteinExistence type="inferred from homology"/>
<evidence type="ECO:0000256" key="6">
    <source>
        <dbReference type="ARBA" id="ARBA00023136"/>
    </source>
</evidence>
<dbReference type="GO" id="GO:0009279">
    <property type="term" value="C:cell outer membrane"/>
    <property type="evidence" value="ECO:0007669"/>
    <property type="project" value="UniProtKB-SubCell"/>
</dbReference>
<comment type="similarity">
    <text evidence="2">Belongs to the outer membrane factor (OMF) (TC 1.B.17) family.</text>
</comment>
<keyword evidence="3" id="KW-0813">Transport</keyword>
<dbReference type="KEGG" id="phv:HU739_007565"/>
<feature type="coiled-coil region" evidence="8">
    <location>
        <begin position="249"/>
        <end position="283"/>
    </location>
</feature>
<evidence type="ECO:0000256" key="1">
    <source>
        <dbReference type="ARBA" id="ARBA00004442"/>
    </source>
</evidence>
<dbReference type="InterPro" id="IPR003423">
    <property type="entry name" value="OMP_efflux"/>
</dbReference>
<dbReference type="PANTHER" id="PTHR30026:SF22">
    <property type="entry name" value="OUTER MEMBRANE EFFLUX PROTEIN"/>
    <property type="match status" value="1"/>
</dbReference>
<keyword evidence="7" id="KW-0998">Cell outer membrane</keyword>
<feature type="coiled-coil region" evidence="8">
    <location>
        <begin position="375"/>
        <end position="402"/>
    </location>
</feature>
<sequence length="493" mass="54610">MTQIQPYCARSRRAAAGPFARFVRLPTLWLVIVWLLAQAWSMPVHADTLTFTSTGASTATDAVPGVSALATAALPPRLAARTAAAAGPSEKELREMFYRAVQAAAERSPQVQRALAEHEAAEADVDEAKGQRWPQVDLGTQSKAARFGSGADGESPSSSGINMNVTTPIYDWGRISKTIESRRHLSKAASSGIEAELEASAYDVTTTMVELGKQRIIIDISQQFVDRMDELVRMLAGIVAVDKGRASELTQAKARLLQAQAARDTAQTRARDAEINLRKLVGERPLLIPRTREWNIRLANLDNLLARTEDHPTIHQAKARTESAELQAQVVRSSSLPQLNWVISKTTADDALGREQPWQTSLAVTWGAFRGGSARASERAALQRAEASRQETEQQRLDLEYRVRTADHDARTLLERAELYRDLTVESERIRLAFYEQWYHLGKRTLLDVLIAENDHYGNQVSEITNRFDGYQAIFRQYAGAGVLAGWLRGSQP</sequence>
<dbReference type="AlphaFoldDB" id="A0A9E6TIM5"/>
<dbReference type="Proteomes" id="UP000631521">
    <property type="component" value="Chromosome"/>
</dbReference>
<organism evidence="9 10">
    <name type="scientific">Pseudomonas hamedanensis</name>
    <dbReference type="NCBI Taxonomy" id="2745504"/>
    <lineage>
        <taxon>Bacteria</taxon>
        <taxon>Pseudomonadati</taxon>
        <taxon>Pseudomonadota</taxon>
        <taxon>Gammaproteobacteria</taxon>
        <taxon>Pseudomonadales</taxon>
        <taxon>Pseudomonadaceae</taxon>
        <taxon>Pseudomonas</taxon>
    </lineage>
</organism>
<keyword evidence="4" id="KW-1134">Transmembrane beta strand</keyword>
<name>A0A9E6TIM5_9PSED</name>
<evidence type="ECO:0000256" key="4">
    <source>
        <dbReference type="ARBA" id="ARBA00022452"/>
    </source>
</evidence>
<reference evidence="9 10" key="1">
    <citation type="journal article" date="2020" name="Microorganisms">
        <title>Reliable Identification of Environmental Pseudomonas Isolates Using the rpoD Gene.</title>
        <authorList>
            <consortium name="The Broad Institute Genome Sequencing Platform"/>
            <person name="Girard L."/>
            <person name="Lood C."/>
            <person name="Rokni-Zadeh H."/>
            <person name="van Noort V."/>
            <person name="Lavigne R."/>
            <person name="De Mot R."/>
        </authorList>
    </citation>
    <scope>NUCLEOTIDE SEQUENCE [LARGE SCALE GENOMIC DNA]</scope>
    <source>
        <strain evidence="9 10">SWRI65</strain>
    </source>
</reference>
<dbReference type="PANTHER" id="PTHR30026">
    <property type="entry name" value="OUTER MEMBRANE PROTEIN TOLC"/>
    <property type="match status" value="1"/>
</dbReference>
<gene>
    <name evidence="9" type="ORF">HU739_007565</name>
</gene>
<keyword evidence="6" id="KW-0472">Membrane</keyword>
<dbReference type="SUPFAM" id="SSF56954">
    <property type="entry name" value="Outer membrane efflux proteins (OEP)"/>
    <property type="match status" value="1"/>
</dbReference>
<dbReference type="GO" id="GO:0015562">
    <property type="term" value="F:efflux transmembrane transporter activity"/>
    <property type="evidence" value="ECO:0007669"/>
    <property type="project" value="InterPro"/>
</dbReference>
<evidence type="ECO:0000256" key="3">
    <source>
        <dbReference type="ARBA" id="ARBA00022448"/>
    </source>
</evidence>
<dbReference type="GO" id="GO:0015288">
    <property type="term" value="F:porin activity"/>
    <property type="evidence" value="ECO:0007669"/>
    <property type="project" value="TreeGrafter"/>
</dbReference>
<keyword evidence="10" id="KW-1185">Reference proteome</keyword>
<reference evidence="9 10" key="2">
    <citation type="journal article" date="2021" name="Microorganisms">
        <title>The Ever-Expanding Pseudomonas Genus: Description of 43 New Species and Partition of the Pseudomonas putida Group.</title>
        <authorList>
            <person name="Girard L."/>
            <person name="Lood C."/>
            <person name="Hofte M."/>
            <person name="Vandamme P."/>
            <person name="Rokni-Zadeh H."/>
            <person name="van Noort V."/>
            <person name="Lavigne R."/>
            <person name="De Mot R."/>
        </authorList>
    </citation>
    <scope>NUCLEOTIDE SEQUENCE [LARGE SCALE GENOMIC DNA]</scope>
    <source>
        <strain evidence="9 10">SWRI65</strain>
    </source>
</reference>
<evidence type="ECO:0000313" key="9">
    <source>
        <dbReference type="EMBL" id="QXI18848.1"/>
    </source>
</evidence>
<dbReference type="Gene3D" id="1.20.1600.10">
    <property type="entry name" value="Outer membrane efflux proteins (OEP)"/>
    <property type="match status" value="1"/>
</dbReference>
<evidence type="ECO:0000256" key="8">
    <source>
        <dbReference type="SAM" id="Coils"/>
    </source>
</evidence>
<dbReference type="RefSeq" id="WP_186552262.1">
    <property type="nucleotide sequence ID" value="NZ_CP077091.1"/>
</dbReference>